<dbReference type="InterPro" id="IPR008952">
    <property type="entry name" value="Tetraspanin_EC2_sf"/>
</dbReference>
<gene>
    <name evidence="6" type="ORF">TR166804</name>
</gene>
<feature type="transmembrane region" description="Helical" evidence="5">
    <location>
        <begin position="70"/>
        <end position="91"/>
    </location>
</feature>
<dbReference type="PANTHER" id="PTHR19282:SF477">
    <property type="entry name" value="TETRASPANIN"/>
    <property type="match status" value="1"/>
</dbReference>
<dbReference type="Pfam" id="PF00335">
    <property type="entry name" value="Tetraspanin"/>
    <property type="match status" value="1"/>
</dbReference>
<keyword evidence="2 5" id="KW-0812">Transmembrane</keyword>
<feature type="transmembrane region" description="Helical" evidence="5">
    <location>
        <begin position="103"/>
        <end position="123"/>
    </location>
</feature>
<name>A0A0X3P3R9_SCHSO</name>
<evidence type="ECO:0000256" key="1">
    <source>
        <dbReference type="ARBA" id="ARBA00004141"/>
    </source>
</evidence>
<feature type="transmembrane region" description="Helical" evidence="5">
    <location>
        <begin position="229"/>
        <end position="252"/>
    </location>
</feature>
<reference evidence="6" key="1">
    <citation type="submission" date="2016-01" db="EMBL/GenBank/DDBJ databases">
        <title>Reference transcriptome for the parasite Schistocephalus solidus: insights into the molecular evolution of parasitism.</title>
        <authorList>
            <person name="Hebert F.O."/>
            <person name="Grambauer S."/>
            <person name="Barber I."/>
            <person name="Landry C.R."/>
            <person name="Aubin-Horth N."/>
        </authorList>
    </citation>
    <scope>NUCLEOTIDE SEQUENCE</scope>
</reference>
<keyword evidence="4 5" id="KW-0472">Membrane</keyword>
<dbReference type="GO" id="GO:0005886">
    <property type="term" value="C:plasma membrane"/>
    <property type="evidence" value="ECO:0007669"/>
    <property type="project" value="TreeGrafter"/>
</dbReference>
<dbReference type="SUPFAM" id="SSF48652">
    <property type="entry name" value="Tetraspanin"/>
    <property type="match status" value="1"/>
</dbReference>
<evidence type="ECO:0000313" key="6">
    <source>
        <dbReference type="EMBL" id="JAP42602.1"/>
    </source>
</evidence>
<dbReference type="Gene3D" id="1.10.1450.10">
    <property type="entry name" value="Tetraspanin"/>
    <property type="match status" value="1"/>
</dbReference>
<dbReference type="AlphaFoldDB" id="A0A0X3P3R9"/>
<keyword evidence="3 5" id="KW-1133">Transmembrane helix</keyword>
<feature type="transmembrane region" description="Helical" evidence="5">
    <location>
        <begin position="12"/>
        <end position="34"/>
    </location>
</feature>
<evidence type="ECO:0000256" key="2">
    <source>
        <dbReference type="ARBA" id="ARBA00022692"/>
    </source>
</evidence>
<dbReference type="EMBL" id="GEEE01020623">
    <property type="protein sequence ID" value="JAP42602.1"/>
    <property type="molecule type" value="Transcribed_RNA"/>
</dbReference>
<dbReference type="PANTHER" id="PTHR19282">
    <property type="entry name" value="TETRASPANIN"/>
    <property type="match status" value="1"/>
</dbReference>
<accession>A0A0X3P3R9</accession>
<evidence type="ECO:0000256" key="5">
    <source>
        <dbReference type="SAM" id="Phobius"/>
    </source>
</evidence>
<evidence type="ECO:0008006" key="7">
    <source>
        <dbReference type="Google" id="ProtNLM"/>
    </source>
</evidence>
<evidence type="ECO:0000256" key="4">
    <source>
        <dbReference type="ARBA" id="ARBA00023136"/>
    </source>
</evidence>
<organism evidence="6">
    <name type="scientific">Schistocephalus solidus</name>
    <name type="common">Tapeworm</name>
    <dbReference type="NCBI Taxonomy" id="70667"/>
    <lineage>
        <taxon>Eukaryota</taxon>
        <taxon>Metazoa</taxon>
        <taxon>Spiralia</taxon>
        <taxon>Lophotrochozoa</taxon>
        <taxon>Platyhelminthes</taxon>
        <taxon>Cestoda</taxon>
        <taxon>Eucestoda</taxon>
        <taxon>Diphyllobothriidea</taxon>
        <taxon>Diphyllobothriidae</taxon>
        <taxon>Schistocephalus</taxon>
    </lineage>
</organism>
<proteinExistence type="predicted"/>
<comment type="subcellular location">
    <subcellularLocation>
        <location evidence="1">Membrane</location>
        <topology evidence="1">Multi-pass membrane protein</topology>
    </subcellularLocation>
</comment>
<sequence>MCCLIRSVLKCTIATINGVLAVAFLVVALLGALLKFAPQVYEKLLSMLLEKVKQEEVKQIMTFIGANASAAALVLLLVGGCVCVFCFFGLFATTCHCRTGFKIYTGILGAVIIFEAIGLGYFFGDPNAIPEKVADIMKMSLEEYGKGGVTSSGATLIWQMLMTSEEEYCCGLNSYEDFKDFQNLPPACCYNKNANALPETCNAADAKDAKVPGCQGKIDKFLAEEKEKFLIAPIILVAAQVVVFALDLFAICTKAL</sequence>
<dbReference type="InterPro" id="IPR018499">
    <property type="entry name" value="Tetraspanin/Peripherin"/>
</dbReference>
<protein>
    <recommendedName>
        <fullName evidence="7">Tetraspanin</fullName>
    </recommendedName>
</protein>
<evidence type="ECO:0000256" key="3">
    <source>
        <dbReference type="ARBA" id="ARBA00022989"/>
    </source>
</evidence>